<evidence type="ECO:0000313" key="10">
    <source>
        <dbReference type="Proteomes" id="UP001487740"/>
    </source>
</evidence>
<feature type="compositionally biased region" description="Low complexity" evidence="6">
    <location>
        <begin position="158"/>
        <end position="175"/>
    </location>
</feature>
<dbReference type="InterPro" id="IPR011598">
    <property type="entry name" value="bHLH_dom"/>
</dbReference>
<feature type="region of interest" description="Disordered" evidence="6">
    <location>
        <begin position="1"/>
        <end position="34"/>
    </location>
</feature>
<keyword evidence="4" id="KW-0804">Transcription</keyword>
<dbReference type="GO" id="GO:0003677">
    <property type="term" value="F:DNA binding"/>
    <property type="evidence" value="ECO:0007669"/>
    <property type="project" value="UniProtKB-KW"/>
</dbReference>
<evidence type="ECO:0000256" key="5">
    <source>
        <dbReference type="ARBA" id="ARBA00023242"/>
    </source>
</evidence>
<dbReference type="SUPFAM" id="SSF47459">
    <property type="entry name" value="HLH, helix-loop-helix DNA-binding domain"/>
    <property type="match status" value="1"/>
</dbReference>
<comment type="subcellular location">
    <subcellularLocation>
        <location evidence="1">Nucleus</location>
    </subcellularLocation>
</comment>
<evidence type="ECO:0000256" key="1">
    <source>
        <dbReference type="ARBA" id="ARBA00004123"/>
    </source>
</evidence>
<dbReference type="PANTHER" id="PTHR10985">
    <property type="entry name" value="BASIC HELIX-LOOP-HELIX TRANSCRIPTION FACTOR, HES-RELATED"/>
    <property type="match status" value="1"/>
</dbReference>
<feature type="region of interest" description="Disordered" evidence="6">
    <location>
        <begin position="649"/>
        <end position="679"/>
    </location>
</feature>
<feature type="region of interest" description="Disordered" evidence="6">
    <location>
        <begin position="720"/>
        <end position="846"/>
    </location>
</feature>
<keyword evidence="5" id="KW-0539">Nucleus</keyword>
<organism evidence="9 10">
    <name type="scientific">Scylla paramamosain</name>
    <name type="common">Mud crab</name>
    <dbReference type="NCBI Taxonomy" id="85552"/>
    <lineage>
        <taxon>Eukaryota</taxon>
        <taxon>Metazoa</taxon>
        <taxon>Ecdysozoa</taxon>
        <taxon>Arthropoda</taxon>
        <taxon>Crustacea</taxon>
        <taxon>Multicrustacea</taxon>
        <taxon>Malacostraca</taxon>
        <taxon>Eumalacostraca</taxon>
        <taxon>Eucarida</taxon>
        <taxon>Decapoda</taxon>
        <taxon>Pleocyemata</taxon>
        <taxon>Brachyura</taxon>
        <taxon>Eubrachyura</taxon>
        <taxon>Portunoidea</taxon>
        <taxon>Portunidae</taxon>
        <taxon>Portuninae</taxon>
        <taxon>Scylla</taxon>
    </lineage>
</organism>
<feature type="region of interest" description="Disordered" evidence="6">
    <location>
        <begin position="456"/>
        <end position="475"/>
    </location>
</feature>
<keyword evidence="10" id="KW-1185">Reference proteome</keyword>
<evidence type="ECO:0000256" key="3">
    <source>
        <dbReference type="ARBA" id="ARBA00023125"/>
    </source>
</evidence>
<dbReference type="PROSITE" id="PS50888">
    <property type="entry name" value="BHLH"/>
    <property type="match status" value="1"/>
</dbReference>
<evidence type="ECO:0008006" key="11">
    <source>
        <dbReference type="Google" id="ProtNLM"/>
    </source>
</evidence>
<dbReference type="InterPro" id="IPR036638">
    <property type="entry name" value="HLH_DNA-bd_sf"/>
</dbReference>
<feature type="compositionally biased region" description="Pro residues" evidence="6">
    <location>
        <begin position="802"/>
        <end position="811"/>
    </location>
</feature>
<feature type="compositionally biased region" description="Polar residues" evidence="6">
    <location>
        <begin position="341"/>
        <end position="350"/>
    </location>
</feature>
<feature type="region of interest" description="Disordered" evidence="6">
    <location>
        <begin position="104"/>
        <end position="195"/>
    </location>
</feature>
<sequence>MDSDVNESPATREAWQDTTGGSWDPTGRAPGTRAGRKYTYAIVACIRKPLMERKRRERINTSLNDLASLLTEARMVRPDAGGRPAKLEKADILELTVKHILRLKRRPTAPSDASKESSTDDSSGPEAVAAPPVWHDHFDEDSQDSLPPEGEDKGTQAPSQDSPDSSSDSQPLQDLTSTPEPPQDAPGEPHVCRKAPTQSGLAINDDSYQRGFVRCMNALSTVLPRVQDASLRQRLWQHLQEFLSCKEGTLVPTPPPLPSTPQHQQDMGATVSPKTEAQEENPAARLTLVPTKLPGGGLALLVQGPLHPEAASLLMPAAATVKSEDKASSCSLPRPPAEPAGSSSTPKPVVSLTPTEHLTTAKHVSATVTLASVERVPATMTHSSTVHVPPTMITTSAERVPATVTLISAERMPATVNLTSAACVPATLTATSTARVPGTVTPTITVAPPTTVSLCEPETVSTTEPPSITVPQSTTVSTPTMVLPSTTLFPSSTVFPSTTMLPFTSVPSCTTVPPSSTVSTVTPLCASHTTTNTVVPVNTIVPVTNGVNVTLGVPPPTTVPVPTAVSLTPTSSPASTVFLTTVSNTTTAPHITTTKTTVPHIITTTATVPDITTTTTTTTTVPLSTTTTTTTTTTVSHIITATTVPLSTTTTSTTTTTTTTTTKDPRHIPCSPCIRPGLKGEPLLLSTPKSFMGPRPPPTPPPTPNFTGTPALNTYASPHTTATPLHVTPTTSRRVVSPRCEGGRGLASLGPLLSPPLTPVNRDTPPITSQQFLAPPPPPPPQHTTLTSLASPQPLHHHTAHTPPPPPPPPHLLYHRHHYSTHAPPPPPPLLPSPITTTTTITHSPPSPPYNLHHHSYRHHYSNTSTTIHLYTPPSHTAAAHLYTLPPTPPTPPLPPSLITPPFPPPLPFFLHRQGRNGGKCLEVGEESGGVDNNVEAMEEEVEVDVGEMEEDMPYDLSLRRMWRPW</sequence>
<dbReference type="InterPro" id="IPR050370">
    <property type="entry name" value="HES_HEY"/>
</dbReference>
<evidence type="ECO:0000256" key="4">
    <source>
        <dbReference type="ARBA" id="ARBA00023163"/>
    </source>
</evidence>
<evidence type="ECO:0000256" key="2">
    <source>
        <dbReference type="ARBA" id="ARBA00023015"/>
    </source>
</evidence>
<dbReference type="SMART" id="SM00353">
    <property type="entry name" value="HLH"/>
    <property type="match status" value="1"/>
</dbReference>
<evidence type="ECO:0000256" key="6">
    <source>
        <dbReference type="SAM" id="MobiDB-lite"/>
    </source>
</evidence>
<accession>A0AAW0UGC6</accession>
<feature type="compositionally biased region" description="Low complexity" evidence="6">
    <location>
        <begin position="649"/>
        <end position="662"/>
    </location>
</feature>
<evidence type="ECO:0000313" key="9">
    <source>
        <dbReference type="EMBL" id="KAK8398001.1"/>
    </source>
</evidence>
<reference evidence="9 10" key="1">
    <citation type="submission" date="2023-03" db="EMBL/GenBank/DDBJ databases">
        <title>High-quality genome of Scylla paramamosain provides insights in environmental adaptation.</title>
        <authorList>
            <person name="Zhang L."/>
        </authorList>
    </citation>
    <scope>NUCLEOTIDE SEQUENCE [LARGE SCALE GENOMIC DNA]</scope>
    <source>
        <strain evidence="9">LZ_2023a</strain>
        <tissue evidence="9">Muscle</tissue>
    </source>
</reference>
<gene>
    <name evidence="9" type="ORF">O3P69_003715</name>
</gene>
<dbReference type="GO" id="GO:0006355">
    <property type="term" value="P:regulation of DNA-templated transcription"/>
    <property type="evidence" value="ECO:0007669"/>
    <property type="project" value="InterPro"/>
</dbReference>
<dbReference type="EMBL" id="JARAKH010000012">
    <property type="protein sequence ID" value="KAK8398001.1"/>
    <property type="molecule type" value="Genomic_DNA"/>
</dbReference>
<dbReference type="Gene3D" id="4.10.280.10">
    <property type="entry name" value="Helix-loop-helix DNA-binding domain"/>
    <property type="match status" value="1"/>
</dbReference>
<proteinExistence type="predicted"/>
<evidence type="ECO:0000259" key="7">
    <source>
        <dbReference type="PROSITE" id="PS50888"/>
    </source>
</evidence>
<protein>
    <recommendedName>
        <fullName evidence="11">BHLH domain-containing protein</fullName>
    </recommendedName>
</protein>
<feature type="domain" description="BHLH" evidence="7">
    <location>
        <begin position="43"/>
        <end position="103"/>
    </location>
</feature>
<dbReference type="Pfam" id="PF00010">
    <property type="entry name" value="HLH"/>
    <property type="match status" value="1"/>
</dbReference>
<dbReference type="PROSITE" id="PS51054">
    <property type="entry name" value="ORANGE"/>
    <property type="match status" value="1"/>
</dbReference>
<evidence type="ECO:0000259" key="8">
    <source>
        <dbReference type="PROSITE" id="PS51054"/>
    </source>
</evidence>
<feature type="compositionally biased region" description="Low complexity" evidence="6">
    <location>
        <begin position="833"/>
        <end position="844"/>
    </location>
</feature>
<feature type="domain" description="Orange" evidence="8">
    <location>
        <begin position="208"/>
        <end position="239"/>
    </location>
</feature>
<feature type="compositionally biased region" description="Low complexity" evidence="6">
    <location>
        <begin position="465"/>
        <end position="475"/>
    </location>
</feature>
<feature type="region of interest" description="Disordered" evidence="6">
    <location>
        <begin position="325"/>
        <end position="350"/>
    </location>
</feature>
<dbReference type="Proteomes" id="UP001487740">
    <property type="component" value="Unassembled WGS sequence"/>
</dbReference>
<dbReference type="GO" id="GO:0005634">
    <property type="term" value="C:nucleus"/>
    <property type="evidence" value="ECO:0007669"/>
    <property type="project" value="UniProtKB-SubCell"/>
</dbReference>
<keyword evidence="2" id="KW-0805">Transcription regulation</keyword>
<keyword evidence="3" id="KW-0238">DNA-binding</keyword>
<comment type="caution">
    <text evidence="9">The sequence shown here is derived from an EMBL/GenBank/DDBJ whole genome shotgun (WGS) entry which is preliminary data.</text>
</comment>
<feature type="compositionally biased region" description="Pro residues" evidence="6">
    <location>
        <begin position="823"/>
        <end position="832"/>
    </location>
</feature>
<dbReference type="InterPro" id="IPR003650">
    <property type="entry name" value="Orange_dom"/>
</dbReference>
<dbReference type="AlphaFoldDB" id="A0AAW0UGC6"/>
<feature type="compositionally biased region" description="Low complexity" evidence="6">
    <location>
        <begin position="720"/>
        <end position="731"/>
    </location>
</feature>
<dbReference type="GO" id="GO:0046983">
    <property type="term" value="F:protein dimerization activity"/>
    <property type="evidence" value="ECO:0007669"/>
    <property type="project" value="InterPro"/>
</dbReference>
<name>A0AAW0UGC6_SCYPA</name>